<evidence type="ECO:0000256" key="1">
    <source>
        <dbReference type="ARBA" id="ARBA00001947"/>
    </source>
</evidence>
<reference evidence="7 8" key="1">
    <citation type="submission" date="2024-05" db="EMBL/GenBank/DDBJ databases">
        <authorList>
            <person name="Yi C."/>
        </authorList>
    </citation>
    <scope>NUCLEOTIDE SEQUENCE [LARGE SCALE GENOMIC DNA]</scope>
    <source>
        <strain evidence="7 8">XS13</strain>
    </source>
</reference>
<dbReference type="Gene3D" id="3.90.180.10">
    <property type="entry name" value="Medium-chain alcohol dehydrogenases, catalytic domain"/>
    <property type="match status" value="1"/>
</dbReference>
<dbReference type="InterPro" id="IPR013149">
    <property type="entry name" value="ADH-like_C"/>
</dbReference>
<dbReference type="Pfam" id="PF00107">
    <property type="entry name" value="ADH_zinc_N"/>
    <property type="match status" value="1"/>
</dbReference>
<evidence type="ECO:0000259" key="6">
    <source>
        <dbReference type="SMART" id="SM00829"/>
    </source>
</evidence>
<feature type="domain" description="Enoyl reductase (ER)" evidence="6">
    <location>
        <begin position="11"/>
        <end position="347"/>
    </location>
</feature>
<dbReference type="SUPFAM" id="SSF50129">
    <property type="entry name" value="GroES-like"/>
    <property type="match status" value="1"/>
</dbReference>
<sequence>MTTSTAAVTTSQRTIEYRSVPAPVPAPGTAVVRMASLTLCGTDAHIWDDDYATELPIIQGHEAAGTIVVLDSADAADSAGGWAVGDRVAISPMFYCGTCHACSIGRVNACRHMSVYGCYEDGSLVTEQAVPLEKLYRVPESLSLDLAPLSEPISIAMQAVNRGRATAGEKVLVSGAGPIGLLATVYLKDLGCDVTVSDMNPGRLELARAMGADRTLTVGREEFPTPAQRAELDELTRGDGPSLVIDATGAPASVATGVDLVATAGRVVCVGISDAELRLTLRTLPVKEIDLLGSRNSQNLSGEALDLLDRHQDTISRLVTHRFAFEDLDAAFATLVDPAAGVGKIAIDFATGTSTGQD</sequence>
<protein>
    <submittedName>
        <fullName evidence="7">Alcohol dehydrogenase catalytic domain-containing protein</fullName>
    </submittedName>
</protein>
<evidence type="ECO:0000313" key="7">
    <source>
        <dbReference type="EMBL" id="MEO9247600.1"/>
    </source>
</evidence>
<dbReference type="InterPro" id="IPR036291">
    <property type="entry name" value="NAD(P)-bd_dom_sf"/>
</dbReference>
<gene>
    <name evidence="7" type="ORF">ABDK96_07915</name>
</gene>
<dbReference type="Pfam" id="PF08240">
    <property type="entry name" value="ADH_N"/>
    <property type="match status" value="1"/>
</dbReference>
<keyword evidence="5" id="KW-0560">Oxidoreductase</keyword>
<evidence type="ECO:0000256" key="4">
    <source>
        <dbReference type="ARBA" id="ARBA00022833"/>
    </source>
</evidence>
<keyword evidence="8" id="KW-1185">Reference proteome</keyword>
<keyword evidence="3" id="KW-0479">Metal-binding</keyword>
<dbReference type="Gene3D" id="3.40.50.720">
    <property type="entry name" value="NAD(P)-binding Rossmann-like Domain"/>
    <property type="match status" value="1"/>
</dbReference>
<dbReference type="InterPro" id="IPR020843">
    <property type="entry name" value="ER"/>
</dbReference>
<evidence type="ECO:0000256" key="5">
    <source>
        <dbReference type="ARBA" id="ARBA00023002"/>
    </source>
</evidence>
<comment type="cofactor">
    <cofactor evidence="1">
        <name>Zn(2+)</name>
        <dbReference type="ChEBI" id="CHEBI:29105"/>
    </cofactor>
</comment>
<comment type="similarity">
    <text evidence="2">Belongs to the zinc-containing alcohol dehydrogenase family.</text>
</comment>
<dbReference type="PANTHER" id="PTHR43161">
    <property type="entry name" value="SORBITOL DEHYDROGENASE"/>
    <property type="match status" value="1"/>
</dbReference>
<dbReference type="InterPro" id="IPR013154">
    <property type="entry name" value="ADH-like_N"/>
</dbReference>
<keyword evidence="4" id="KW-0862">Zinc</keyword>
<accession>A0ABV0IJE4</accession>
<comment type="caution">
    <text evidence="7">The sequence shown here is derived from an EMBL/GenBank/DDBJ whole genome shotgun (WGS) entry which is preliminary data.</text>
</comment>
<evidence type="ECO:0000313" key="8">
    <source>
        <dbReference type="Proteomes" id="UP001484097"/>
    </source>
</evidence>
<dbReference type="SMART" id="SM00829">
    <property type="entry name" value="PKS_ER"/>
    <property type="match status" value="1"/>
</dbReference>
<dbReference type="RefSeq" id="WP_347920293.1">
    <property type="nucleotide sequence ID" value="NZ_JBDXMX010000003.1"/>
</dbReference>
<evidence type="ECO:0000256" key="3">
    <source>
        <dbReference type="ARBA" id="ARBA00022723"/>
    </source>
</evidence>
<name>A0ABV0IJE4_9MICC</name>
<organism evidence="7 8">
    <name type="scientific">Citricoccus nitrophenolicus</name>
    <dbReference type="NCBI Taxonomy" id="863575"/>
    <lineage>
        <taxon>Bacteria</taxon>
        <taxon>Bacillati</taxon>
        <taxon>Actinomycetota</taxon>
        <taxon>Actinomycetes</taxon>
        <taxon>Micrococcales</taxon>
        <taxon>Micrococcaceae</taxon>
        <taxon>Citricoccus</taxon>
    </lineage>
</organism>
<dbReference type="EMBL" id="JBDXMX010000003">
    <property type="protein sequence ID" value="MEO9247600.1"/>
    <property type="molecule type" value="Genomic_DNA"/>
</dbReference>
<evidence type="ECO:0000256" key="2">
    <source>
        <dbReference type="ARBA" id="ARBA00008072"/>
    </source>
</evidence>
<dbReference type="Proteomes" id="UP001484097">
    <property type="component" value="Unassembled WGS sequence"/>
</dbReference>
<dbReference type="SUPFAM" id="SSF51735">
    <property type="entry name" value="NAD(P)-binding Rossmann-fold domains"/>
    <property type="match status" value="1"/>
</dbReference>
<proteinExistence type="inferred from homology"/>
<dbReference type="InterPro" id="IPR011032">
    <property type="entry name" value="GroES-like_sf"/>
</dbReference>